<feature type="domain" description="Mce/MlaD" evidence="1">
    <location>
        <begin position="50"/>
        <end position="124"/>
    </location>
</feature>
<dbReference type="PANTHER" id="PTHR33371">
    <property type="entry name" value="INTERMEMBRANE PHOSPHOLIPID TRANSPORT SYSTEM BINDING PROTEIN MLAD-RELATED"/>
    <property type="match status" value="1"/>
</dbReference>
<dbReference type="Proteomes" id="UP000178953">
    <property type="component" value="Unassembled WGS sequence"/>
</dbReference>
<dbReference type="NCBIfam" id="TIGR00996">
    <property type="entry name" value="Mtu_fam_mce"/>
    <property type="match status" value="1"/>
</dbReference>
<sequence length="384" mass="41037">MTKLRWPGTRTLLKRAGVLSVAAVVLTSCGWQGIANVPLPGGPGSGSDKMTIYVQMPDTLALNVNSRVRVADVFVGSVRSIELKNWVATLTLDVQPGIELPANTTAAIGQTSLLGSQHVQLDPPADPEGRLKSGDTIPLDRASAFPTTERTLASIGAILSGGGIPNLETIQNELSNVLTGRGDQIREFIGRLDTFTAELNAQREDITRAIDSTNRLLSIVAQRDDTLDRVLTEFPPLIKHFADTRDLFGDAVESLGRISKAADAALSPISADLKTNLQNLQRPLKQLGRASPYLIGALKFMLTAPFPIESADKAVRGDYINVSLNVDLTLSSVDNGILTGTGLSGALRALEQSWGRDPNTMIPDVRFTPNPHTVPGGPLVERGE</sequence>
<dbReference type="InterPro" id="IPR003399">
    <property type="entry name" value="Mce/MlaD"/>
</dbReference>
<evidence type="ECO:0000259" key="1">
    <source>
        <dbReference type="Pfam" id="PF02470"/>
    </source>
</evidence>
<reference evidence="3 4" key="1">
    <citation type="submission" date="2016-09" db="EMBL/GenBank/DDBJ databases">
        <title>genome sequence of Mycobacterium sp. 739 SCH.</title>
        <authorList>
            <person name="Greninger A.L."/>
            <person name="Qin X."/>
            <person name="Jerome K."/>
            <person name="Vora S."/>
            <person name="Quinn K."/>
        </authorList>
    </citation>
    <scope>NUCLEOTIDE SEQUENCE [LARGE SCALE GENOMIC DNA]</scope>
    <source>
        <strain evidence="3 4">SCH</strain>
    </source>
</reference>
<dbReference type="PROSITE" id="PS51257">
    <property type="entry name" value="PROKAR_LIPOPROTEIN"/>
    <property type="match status" value="1"/>
</dbReference>
<dbReference type="EMBL" id="MCHX01000016">
    <property type="protein sequence ID" value="OFJ54141.1"/>
    <property type="molecule type" value="Genomic_DNA"/>
</dbReference>
<evidence type="ECO:0000313" key="3">
    <source>
        <dbReference type="EMBL" id="OFJ54141.1"/>
    </source>
</evidence>
<dbReference type="RefSeq" id="WP_070352710.1">
    <property type="nucleotide sequence ID" value="NZ_CP043474.1"/>
</dbReference>
<dbReference type="GO" id="GO:0005576">
    <property type="term" value="C:extracellular region"/>
    <property type="evidence" value="ECO:0007669"/>
    <property type="project" value="TreeGrafter"/>
</dbReference>
<gene>
    <name evidence="3" type="ORF">BEL07_08815</name>
</gene>
<dbReference type="Pfam" id="PF02470">
    <property type="entry name" value="MlaD"/>
    <property type="match status" value="1"/>
</dbReference>
<feature type="domain" description="Mammalian cell entry C-terminal" evidence="2">
    <location>
        <begin position="130"/>
        <end position="335"/>
    </location>
</feature>
<dbReference type="InterPro" id="IPR005693">
    <property type="entry name" value="Mce"/>
</dbReference>
<dbReference type="InterPro" id="IPR052336">
    <property type="entry name" value="MlaD_Phospholipid_Transporter"/>
</dbReference>
<keyword evidence="4" id="KW-1185">Reference proteome</keyword>
<evidence type="ECO:0000313" key="4">
    <source>
        <dbReference type="Proteomes" id="UP000178953"/>
    </source>
</evidence>
<proteinExistence type="predicted"/>
<dbReference type="PANTHER" id="PTHR33371:SF15">
    <property type="entry name" value="LIPOPROTEIN LPRN"/>
    <property type="match status" value="1"/>
</dbReference>
<name>A0A1E8Q7C8_9MYCO</name>
<evidence type="ECO:0000259" key="2">
    <source>
        <dbReference type="Pfam" id="PF11887"/>
    </source>
</evidence>
<dbReference type="AlphaFoldDB" id="A0A1E8Q7C8"/>
<comment type="caution">
    <text evidence="3">The sequence shown here is derived from an EMBL/GenBank/DDBJ whole genome shotgun (WGS) entry which is preliminary data.</text>
</comment>
<dbReference type="InterPro" id="IPR024516">
    <property type="entry name" value="Mce_C"/>
</dbReference>
<protein>
    <submittedName>
        <fullName evidence="3">Mammalian cell entry protein</fullName>
    </submittedName>
</protein>
<dbReference type="OrthoDB" id="9774928at2"/>
<dbReference type="Pfam" id="PF11887">
    <property type="entry name" value="Mce4_CUP1"/>
    <property type="match status" value="1"/>
</dbReference>
<accession>A0A1E8Q7C8</accession>
<organism evidence="3 4">
    <name type="scientific">Mycolicibacterium grossiae</name>
    <dbReference type="NCBI Taxonomy" id="1552759"/>
    <lineage>
        <taxon>Bacteria</taxon>
        <taxon>Bacillati</taxon>
        <taxon>Actinomycetota</taxon>
        <taxon>Actinomycetes</taxon>
        <taxon>Mycobacteriales</taxon>
        <taxon>Mycobacteriaceae</taxon>
        <taxon>Mycolicibacterium</taxon>
    </lineage>
</organism>